<dbReference type="EC" id="3.1.4.-" evidence="3"/>
<feature type="binding site" evidence="2">
    <location>
        <position position="112"/>
    </location>
    <ligand>
        <name>Zn(2+)</name>
        <dbReference type="ChEBI" id="CHEBI:29105"/>
        <label>1</label>
    </ligand>
</feature>
<sequence>MANFDEDGTTKLSKTIDSWSFDIFQIEDKDLPEMVEMIFKKLDLFETFALQPQKFRAFVRGMVARYQPNPYHNFRHACDVLHATYMLLTTCAARHMLNAIEIFSIVLAALCHDVDHPGLTNSFLITTYDPLALRYNDISVLENHHASTTFLTIWSDENVDILSSFYEEEKKKIRKIVLSLILATDMDQHGKIMSLMLSRRSTSMQFEKSMQIQNVTNFSSIIIQHDEERKTTLQHERAQFSNISSDATLLCQMIIKCADLSNVMKPFFLARRWASLLLLEWFNQGDMERKLGLPISRFMERGDASALISMTTGCIDLIAKPMYEATAFFLPKLYDEAIVLLSNNRDNWMLQNFEGQSAVQVAETILGEYFPRNTMSFKLASNSFYYQINKRISPNIVAHDQLNETSTKTEDILCKEADKTSMHASPSVSPLLPTVVQATQNNDLPLSLLFGTASKEDSIIMVSDTARGTPLKESILHSKLQLVVKPTDSTSTCITSNIKNLSQSQLGEYPAFVISHSCSKLEGKEGNKVLTICCHRLWTTLRKYTRIMKLNKALDSKAWVSIIISATLIALFIDDFTKALLPKEADVYETHLLIICFTLFVLDILALSMLREEYFAGFFFWLDLLGTFSLIPTICETMSPNLMIAKTGRAAKSVTRASKLMQASRFSNLLLISRFMKIVYQKPSILNIENKVRNDENELIISKPSQVWSTLAELTTQKLITGILVLIVITPLLSKCEKDLAPVMSLNTFEDVELDTQEFESILHYAIKFYNMHNYKILYLGVKPHCDLVGTFCNTTYIQVIPNSTIKNEEKNEIEKKYRQVELLIASSDDGRSEAYFTIKKSSVKKYIMNMCQTIILLIVLAAWCFFLSRDSNILLIQPIERMVSFVKELAEDPVSFAGKSFSQETKPAPMGRVMETRVVEAALVKIASLTKVALGNAGMDILSANLKGAEFNPMIPGKKIRACFGFCDIRNFTDATECLQEEVMMFVNKIAEVVHNKVILHHGFPNKNIGDAFLIVWKKTISDTTSSKTRGISFADRALRSFLDIIQAVETSQTLADFAKHPAIQRRMPGYRIHMGFGLHVGWAIEGAIGSSHKVDPSYLSPHVNMASRLEAATKQYGVMILISETVISHLTKSSLRASCRKLDRVTVKGSVEPLFLYTYDLPLFQQELKGHPSDYRDLFEFAVDNYIQGKWDIALQKLEECLQLWPSDKPIQVLMSYMASYNYRSPLNWLGYRELTEK</sequence>
<dbReference type="PANTHER" id="PTHR43336">
    <property type="entry name" value="OXYGEN SENSOR HISTIDINE KINASE RESPONSE REGULATOR DEVS/DOSS"/>
    <property type="match status" value="1"/>
</dbReference>
<feature type="binding site" evidence="2">
    <location>
        <position position="113"/>
    </location>
    <ligand>
        <name>Zn(2+)</name>
        <dbReference type="ChEBI" id="CHEBI:29105"/>
        <label>1</label>
    </ligand>
</feature>
<keyword evidence="3" id="KW-0378">Hydrolase</keyword>
<dbReference type="SUPFAM" id="SSF109604">
    <property type="entry name" value="HD-domain/PDEase-like"/>
    <property type="match status" value="1"/>
</dbReference>
<protein>
    <recommendedName>
        <fullName evidence="3">Phosphodiesterase</fullName>
        <ecNumber evidence="3">3.1.4.-</ecNumber>
    </recommendedName>
</protein>
<dbReference type="PANTHER" id="PTHR43336:SF3">
    <property type="entry name" value="GUANYLATE CYCLASE DOMAIN-CONTAINING PROTEIN"/>
    <property type="match status" value="1"/>
</dbReference>
<dbReference type="InterPro" id="IPR003607">
    <property type="entry name" value="HD/PDEase_dom"/>
</dbReference>
<dbReference type="PRINTS" id="PR00387">
    <property type="entry name" value="PDIESTERASE1"/>
</dbReference>
<feature type="active site" description="Proton donor" evidence="1">
    <location>
        <position position="72"/>
    </location>
</feature>
<feature type="binding site" evidence="2">
    <location>
        <position position="113"/>
    </location>
    <ligand>
        <name>Zn(2+)</name>
        <dbReference type="ChEBI" id="CHEBI:29105"/>
        <label>2</label>
    </ligand>
</feature>
<evidence type="ECO:0000259" key="6">
    <source>
        <dbReference type="PROSITE" id="PS51845"/>
    </source>
</evidence>
<feature type="binding site" evidence="2">
    <location>
        <position position="76"/>
    </location>
    <ligand>
        <name>Zn(2+)</name>
        <dbReference type="ChEBI" id="CHEBI:29105"/>
        <label>1</label>
    </ligand>
</feature>
<proteinExistence type="evidence at transcript level"/>
<dbReference type="Gene3D" id="1.10.1300.10">
    <property type="entry name" value="3'5'-cyclic nucleotide phosphodiesterase, catalytic domain"/>
    <property type="match status" value="1"/>
</dbReference>
<dbReference type="InterPro" id="IPR036971">
    <property type="entry name" value="PDEase_catalytic_dom_sf"/>
</dbReference>
<evidence type="ECO:0000313" key="7">
    <source>
        <dbReference type="EMBL" id="BCL77501.1"/>
    </source>
</evidence>
<dbReference type="GO" id="GO:0004114">
    <property type="term" value="F:3',5'-cyclic-nucleotide phosphodiesterase activity"/>
    <property type="evidence" value="ECO:0007669"/>
    <property type="project" value="InterPro"/>
</dbReference>
<dbReference type="PROSITE" id="PS00126">
    <property type="entry name" value="PDEASE_I_1"/>
    <property type="match status" value="1"/>
</dbReference>
<feature type="transmembrane region" description="Helical" evidence="4">
    <location>
        <begin position="847"/>
        <end position="869"/>
    </location>
</feature>
<name>A0A8D5GBY9_9EMBR</name>
<dbReference type="Pfam" id="PF00233">
    <property type="entry name" value="PDEase_I"/>
    <property type="match status" value="1"/>
</dbReference>
<feature type="binding site" evidence="2">
    <location>
        <position position="259"/>
    </location>
    <ligand>
        <name>Zn(2+)</name>
        <dbReference type="ChEBI" id="CHEBI:29105"/>
        <label>1</label>
    </ligand>
</feature>
<keyword evidence="2 3" id="KW-0479">Metal-binding</keyword>
<feature type="domain" description="Guanylate cyclase" evidence="5">
    <location>
        <begin position="964"/>
        <end position="1112"/>
    </location>
</feature>
<evidence type="ECO:0000256" key="2">
    <source>
        <dbReference type="PIRSR" id="PIRSR623088-3"/>
    </source>
</evidence>
<dbReference type="InterPro" id="IPR023088">
    <property type="entry name" value="PDEase"/>
</dbReference>
<dbReference type="SUPFAM" id="SSF55073">
    <property type="entry name" value="Nucleotide cyclase"/>
    <property type="match status" value="1"/>
</dbReference>
<dbReference type="InterPro" id="IPR002073">
    <property type="entry name" value="PDEase_catalytic_dom"/>
</dbReference>
<dbReference type="GO" id="GO:0009190">
    <property type="term" value="P:cyclic nucleotide biosynthetic process"/>
    <property type="evidence" value="ECO:0007669"/>
    <property type="project" value="InterPro"/>
</dbReference>
<gene>
    <name evidence="7" type="primary">CAPE</name>
</gene>
<comment type="similarity">
    <text evidence="3">Belongs to the cyclic nucleotide phosphodiesterase family.</text>
</comment>
<dbReference type="PROSITE" id="PS50125">
    <property type="entry name" value="GUANYLATE_CYCLASE_2"/>
    <property type="match status" value="1"/>
</dbReference>
<comment type="cofactor">
    <cofactor evidence="3">
        <name>a divalent metal cation</name>
        <dbReference type="ChEBI" id="CHEBI:60240"/>
    </cofactor>
    <text evidence="3">Binds 2 divalent metal cations per subunit. Site 1 may preferentially bind zinc ions, while site 2 has a preference for magnesium and/or manganese ions.</text>
</comment>
<evidence type="ECO:0000256" key="1">
    <source>
        <dbReference type="PIRSR" id="PIRSR623088-1"/>
    </source>
</evidence>
<dbReference type="InterPro" id="IPR029787">
    <property type="entry name" value="Nucleotide_cyclase"/>
</dbReference>
<reference evidence="7" key="1">
    <citation type="journal article" date="2021" name="Sci. Rep.">
        <title>Distribution of adenylyl cyclase/cAMP phosphodiesterase gene, CAPE, in streptophytes reproducing via motile sperm.</title>
        <authorList>
            <person name="Yamamoto C."/>
            <person name="Takahashi F."/>
            <person name="Ooe Y."/>
            <person name="Shirahata H."/>
            <person name="Shibata A."/>
            <person name="Kasahara M."/>
        </authorList>
    </citation>
    <scope>NUCLEOTIDE SEQUENCE</scope>
</reference>
<feature type="domain" description="PDEase" evidence="6">
    <location>
        <begin position="1"/>
        <end position="355"/>
    </location>
</feature>
<accession>A0A8D5GBY9</accession>
<dbReference type="GO" id="GO:0035556">
    <property type="term" value="P:intracellular signal transduction"/>
    <property type="evidence" value="ECO:0007669"/>
    <property type="project" value="InterPro"/>
</dbReference>
<dbReference type="EMBL" id="LC588317">
    <property type="protein sequence ID" value="BCL77501.1"/>
    <property type="molecule type" value="mRNA"/>
</dbReference>
<feature type="transmembrane region" description="Helical" evidence="4">
    <location>
        <begin position="614"/>
        <end position="635"/>
    </location>
</feature>
<evidence type="ECO:0000256" key="4">
    <source>
        <dbReference type="SAM" id="Phobius"/>
    </source>
</evidence>
<dbReference type="SMART" id="SM00044">
    <property type="entry name" value="CYCc"/>
    <property type="match status" value="1"/>
</dbReference>
<dbReference type="CDD" id="cd00077">
    <property type="entry name" value="HDc"/>
    <property type="match status" value="1"/>
</dbReference>
<keyword evidence="4" id="KW-1133">Transmembrane helix</keyword>
<dbReference type="InterPro" id="IPR023174">
    <property type="entry name" value="PDEase_CS"/>
</dbReference>
<dbReference type="CDD" id="cd07302">
    <property type="entry name" value="CHD"/>
    <property type="match status" value="1"/>
</dbReference>
<dbReference type="GO" id="GO:0046872">
    <property type="term" value="F:metal ion binding"/>
    <property type="evidence" value="ECO:0007669"/>
    <property type="project" value="UniProtKB-KW"/>
</dbReference>
<keyword evidence="4" id="KW-0812">Transmembrane</keyword>
<dbReference type="PROSITE" id="PS51845">
    <property type="entry name" value="PDEASE_I_2"/>
    <property type="match status" value="1"/>
</dbReference>
<feature type="transmembrane region" description="Helical" evidence="4">
    <location>
        <begin position="558"/>
        <end position="576"/>
    </location>
</feature>
<evidence type="ECO:0000259" key="5">
    <source>
        <dbReference type="PROSITE" id="PS50125"/>
    </source>
</evidence>
<dbReference type="AlphaFoldDB" id="A0A8D5GBY9"/>
<dbReference type="InterPro" id="IPR001054">
    <property type="entry name" value="A/G_cyclase"/>
</dbReference>
<dbReference type="Gene3D" id="3.30.70.1230">
    <property type="entry name" value="Nucleotide cyclase"/>
    <property type="match status" value="1"/>
</dbReference>
<evidence type="ECO:0000256" key="3">
    <source>
        <dbReference type="RuleBase" id="RU363067"/>
    </source>
</evidence>
<feature type="transmembrane region" description="Helical" evidence="4">
    <location>
        <begin position="588"/>
        <end position="608"/>
    </location>
</feature>
<dbReference type="Pfam" id="PF00211">
    <property type="entry name" value="Guanylate_cyc"/>
    <property type="match status" value="1"/>
</dbReference>
<organism evidence="7">
    <name type="scientific">Anthoceros agrestis</name>
    <dbReference type="NCBI Taxonomy" id="41834"/>
    <lineage>
        <taxon>Eukaryota</taxon>
        <taxon>Viridiplantae</taxon>
        <taxon>Streptophyta</taxon>
        <taxon>Embryophyta</taxon>
        <taxon>Anthocerotophyta</taxon>
        <taxon>Anthocerotopsida</taxon>
        <taxon>Anthocerotidae</taxon>
        <taxon>Anthocerotales</taxon>
        <taxon>Anthocerotaceae</taxon>
        <taxon>Anthoceros</taxon>
    </lineage>
</organism>
<keyword evidence="4" id="KW-0472">Membrane</keyword>
<dbReference type="SMART" id="SM00471">
    <property type="entry name" value="HDc"/>
    <property type="match status" value="1"/>
</dbReference>